<feature type="signal peptide" evidence="1">
    <location>
        <begin position="1"/>
        <end position="20"/>
    </location>
</feature>
<gene>
    <name evidence="2" type="ORF">SNE40_003457</name>
</gene>
<dbReference type="AlphaFoldDB" id="A0AAN8KAS6"/>
<proteinExistence type="predicted"/>
<organism evidence="2 3">
    <name type="scientific">Patella caerulea</name>
    <name type="common">Rayed Mediterranean limpet</name>
    <dbReference type="NCBI Taxonomy" id="87958"/>
    <lineage>
        <taxon>Eukaryota</taxon>
        <taxon>Metazoa</taxon>
        <taxon>Spiralia</taxon>
        <taxon>Lophotrochozoa</taxon>
        <taxon>Mollusca</taxon>
        <taxon>Gastropoda</taxon>
        <taxon>Patellogastropoda</taxon>
        <taxon>Patelloidea</taxon>
        <taxon>Patellidae</taxon>
        <taxon>Patella</taxon>
    </lineage>
</organism>
<reference evidence="2 3" key="1">
    <citation type="submission" date="2024-01" db="EMBL/GenBank/DDBJ databases">
        <title>The genome of the rayed Mediterranean limpet Patella caerulea (Linnaeus, 1758).</title>
        <authorList>
            <person name="Anh-Thu Weber A."/>
            <person name="Halstead-Nussloch G."/>
        </authorList>
    </citation>
    <scope>NUCLEOTIDE SEQUENCE [LARGE SCALE GENOMIC DNA]</scope>
    <source>
        <strain evidence="2">AATW-2023a</strain>
        <tissue evidence="2">Whole specimen</tissue>
    </source>
</reference>
<accession>A0AAN8KAS6</accession>
<keyword evidence="1" id="KW-0732">Signal</keyword>
<dbReference type="EMBL" id="JAZGQO010000002">
    <property type="protein sequence ID" value="KAK6191877.1"/>
    <property type="molecule type" value="Genomic_DNA"/>
</dbReference>
<keyword evidence="3" id="KW-1185">Reference proteome</keyword>
<evidence type="ECO:0000256" key="1">
    <source>
        <dbReference type="SAM" id="SignalP"/>
    </source>
</evidence>
<evidence type="ECO:0000313" key="2">
    <source>
        <dbReference type="EMBL" id="KAK6191877.1"/>
    </source>
</evidence>
<name>A0AAN8KAS6_PATCE</name>
<sequence length="403" mass="43634">MMNIFSYILLFAATVGVGYCGNCLAVVNTCSETWKTSMTVANQNIQMKCSSVKVYDTCLKNAEPLCSPDEKATIQNLLSSEVIPVLTNQCGQTVAASSCLPLVQNCTTAWKAAMAIANQDLDKQCAAVLVYGSCLKNAEPSCSADDKASIEALLNKDVLPILSNQCQAQACDVEFAECTQAWKTATGQSTSKPETCKLSEEYMSCLLSIESTCTPKQVTDIRSILNQLGPQVNQNCRGQDCTVQTNMCIAVWNVSLAETEGTLPLICNANELFDVCLRAIEVDCSAAEKSVITQLVDKITPTLYSKCKGYGCTPMLYECTNNVNTSLKMATTTQDKCSTYQVYEQCLTNAEVLCNGDEKSTVDNDLKIIHPLIQTLCNQDSGVTPLKAWVLSTILLSLVSTIL</sequence>
<comment type="caution">
    <text evidence="2">The sequence shown here is derived from an EMBL/GenBank/DDBJ whole genome shotgun (WGS) entry which is preliminary data.</text>
</comment>
<dbReference type="Proteomes" id="UP001347796">
    <property type="component" value="Unassembled WGS sequence"/>
</dbReference>
<protein>
    <submittedName>
        <fullName evidence="2">Uncharacterized protein</fullName>
    </submittedName>
</protein>
<evidence type="ECO:0000313" key="3">
    <source>
        <dbReference type="Proteomes" id="UP001347796"/>
    </source>
</evidence>
<feature type="chain" id="PRO_5042929597" evidence="1">
    <location>
        <begin position="21"/>
        <end position="403"/>
    </location>
</feature>